<feature type="chain" id="PRO_5047123708" evidence="8">
    <location>
        <begin position="36"/>
        <end position="392"/>
    </location>
</feature>
<feature type="region of interest" description="Disordered" evidence="6">
    <location>
        <begin position="330"/>
        <end position="362"/>
    </location>
</feature>
<evidence type="ECO:0000256" key="5">
    <source>
        <dbReference type="PROSITE-ProRule" id="PRU01240"/>
    </source>
</evidence>
<evidence type="ECO:0000256" key="4">
    <source>
        <dbReference type="ARBA" id="ARBA00022825"/>
    </source>
</evidence>
<dbReference type="Pfam" id="PF00082">
    <property type="entry name" value="Peptidase_S8"/>
    <property type="match status" value="1"/>
</dbReference>
<accession>A0ABP5WHF1</accession>
<feature type="transmembrane region" description="Helical" evidence="7">
    <location>
        <begin position="366"/>
        <end position="387"/>
    </location>
</feature>
<comment type="caution">
    <text evidence="10">The sequence shown here is derived from an EMBL/GenBank/DDBJ whole genome shotgun (WGS) entry which is preliminary data.</text>
</comment>
<name>A0ABP5WHF1_9ACTN</name>
<dbReference type="PANTHER" id="PTHR43806:SF11">
    <property type="entry name" value="CEREVISIN-RELATED"/>
    <property type="match status" value="1"/>
</dbReference>
<dbReference type="InterPro" id="IPR036852">
    <property type="entry name" value="Peptidase_S8/S53_dom_sf"/>
</dbReference>
<comment type="similarity">
    <text evidence="1 5">Belongs to the peptidase S8 family.</text>
</comment>
<reference evidence="11" key="1">
    <citation type="journal article" date="2019" name="Int. J. Syst. Evol. Microbiol.">
        <title>The Global Catalogue of Microorganisms (GCM) 10K type strain sequencing project: providing services to taxonomists for standard genome sequencing and annotation.</title>
        <authorList>
            <consortium name="The Broad Institute Genomics Platform"/>
            <consortium name="The Broad Institute Genome Sequencing Center for Infectious Disease"/>
            <person name="Wu L."/>
            <person name="Ma J."/>
        </authorList>
    </citation>
    <scope>NUCLEOTIDE SEQUENCE [LARGE SCALE GENOMIC DNA]</scope>
    <source>
        <strain evidence="11">JCM 6305</strain>
    </source>
</reference>
<dbReference type="SUPFAM" id="SSF52743">
    <property type="entry name" value="Subtilisin-like"/>
    <property type="match status" value="1"/>
</dbReference>
<protein>
    <submittedName>
        <fullName evidence="10">Type VII secretion-associated serine protease mycosin</fullName>
    </submittedName>
</protein>
<keyword evidence="4 5" id="KW-0720">Serine protease</keyword>
<feature type="compositionally biased region" description="Basic and acidic residues" evidence="6">
    <location>
        <begin position="340"/>
        <end position="352"/>
    </location>
</feature>
<keyword evidence="2 5" id="KW-0645">Protease</keyword>
<dbReference type="PANTHER" id="PTHR43806">
    <property type="entry name" value="PEPTIDASE S8"/>
    <property type="match status" value="1"/>
</dbReference>
<evidence type="ECO:0000256" key="2">
    <source>
        <dbReference type="ARBA" id="ARBA00022670"/>
    </source>
</evidence>
<keyword evidence="7" id="KW-0812">Transmembrane</keyword>
<dbReference type="Proteomes" id="UP001501638">
    <property type="component" value="Unassembled WGS sequence"/>
</dbReference>
<feature type="active site" description="Charge relay system" evidence="5">
    <location>
        <position position="68"/>
    </location>
</feature>
<dbReference type="InterPro" id="IPR050131">
    <property type="entry name" value="Peptidase_S8_subtilisin-like"/>
</dbReference>
<keyword evidence="7" id="KW-1133">Transmembrane helix</keyword>
<feature type="active site" description="Charge relay system" evidence="5">
    <location>
        <position position="101"/>
    </location>
</feature>
<evidence type="ECO:0000256" key="6">
    <source>
        <dbReference type="SAM" id="MobiDB-lite"/>
    </source>
</evidence>
<evidence type="ECO:0000256" key="8">
    <source>
        <dbReference type="SAM" id="SignalP"/>
    </source>
</evidence>
<dbReference type="GO" id="GO:0006508">
    <property type="term" value="P:proteolysis"/>
    <property type="evidence" value="ECO:0007669"/>
    <property type="project" value="UniProtKB-KW"/>
</dbReference>
<dbReference type="PROSITE" id="PS51892">
    <property type="entry name" value="SUBTILASE"/>
    <property type="match status" value="1"/>
</dbReference>
<keyword evidence="7" id="KW-0472">Membrane</keyword>
<evidence type="ECO:0000313" key="11">
    <source>
        <dbReference type="Proteomes" id="UP001501638"/>
    </source>
</evidence>
<evidence type="ECO:0000256" key="3">
    <source>
        <dbReference type="ARBA" id="ARBA00022801"/>
    </source>
</evidence>
<dbReference type="Gene3D" id="3.40.50.200">
    <property type="entry name" value="Peptidase S8/S53 domain"/>
    <property type="match status" value="1"/>
</dbReference>
<feature type="domain" description="Peptidase S8/S53" evidence="9">
    <location>
        <begin position="59"/>
        <end position="282"/>
    </location>
</feature>
<evidence type="ECO:0000256" key="1">
    <source>
        <dbReference type="ARBA" id="ARBA00011073"/>
    </source>
</evidence>
<keyword evidence="8" id="KW-0732">Signal</keyword>
<keyword evidence="3 5" id="KW-0378">Hydrolase</keyword>
<dbReference type="InterPro" id="IPR015500">
    <property type="entry name" value="Peptidase_S8_subtilisin-rel"/>
</dbReference>
<dbReference type="InterPro" id="IPR000209">
    <property type="entry name" value="Peptidase_S8/S53_dom"/>
</dbReference>
<keyword evidence="11" id="KW-1185">Reference proteome</keyword>
<evidence type="ECO:0000256" key="7">
    <source>
        <dbReference type="SAM" id="Phobius"/>
    </source>
</evidence>
<proteinExistence type="inferred from homology"/>
<organism evidence="10 11">
    <name type="scientific">Streptomyces macrosporus</name>
    <dbReference type="NCBI Taxonomy" id="44032"/>
    <lineage>
        <taxon>Bacteria</taxon>
        <taxon>Bacillati</taxon>
        <taxon>Actinomycetota</taxon>
        <taxon>Actinomycetes</taxon>
        <taxon>Kitasatosporales</taxon>
        <taxon>Streptomycetaceae</taxon>
        <taxon>Streptomyces</taxon>
    </lineage>
</organism>
<dbReference type="GO" id="GO:0008233">
    <property type="term" value="F:peptidase activity"/>
    <property type="evidence" value="ECO:0007669"/>
    <property type="project" value="UniProtKB-KW"/>
</dbReference>
<evidence type="ECO:0000259" key="9">
    <source>
        <dbReference type="Pfam" id="PF00082"/>
    </source>
</evidence>
<feature type="active site" description="Charge relay system" evidence="5">
    <location>
        <position position="247"/>
    </location>
</feature>
<sequence length="392" mass="40623">MRTHALPPQRRTLTVTALLAAMLVPLGLFSPPAAADIRPDQQWYLDAMKASELWKVSKGEGVTVAVLDSGVNPTPGLKGKLLPGKSFASADPDAHEDESGHGTDMAALIAGSGAGDTLRGLAPAAKILPLRTHVTDGLFSDHDTLVEAIQYAARSEAKIINISQNLTGVDNETLAELQDAIDEANERGKLVFAGSGNDGRRAKHDYPSVLPGVVAVGAVDKTGTVADFSNYGPHLALTAPGDPGGTSVATAIASASAALIWSKHPDWTNHQVLRVMIETTGMSERGEEPSMYLGHGIVRPGQVLIDGDGDPGPADESPLFSRYFASLDASKSPSPATGSEDAKNPDAAEKEQTAAGKESGSDGLPWVPIGIGAAVLVVAAGGAVFLVRRRQA</sequence>
<dbReference type="EMBL" id="BAAASZ010000006">
    <property type="protein sequence ID" value="GAA2426889.1"/>
    <property type="molecule type" value="Genomic_DNA"/>
</dbReference>
<feature type="signal peptide" evidence="8">
    <location>
        <begin position="1"/>
        <end position="35"/>
    </location>
</feature>
<gene>
    <name evidence="10" type="primary">mycP_1</name>
    <name evidence="10" type="ORF">GCM10010405_06800</name>
</gene>
<dbReference type="PRINTS" id="PR00723">
    <property type="entry name" value="SUBTILISIN"/>
</dbReference>
<evidence type="ECO:0000313" key="10">
    <source>
        <dbReference type="EMBL" id="GAA2426889.1"/>
    </source>
</evidence>